<dbReference type="AlphaFoldDB" id="A0A2N5HGT3"/>
<sequence length="66" mass="7595">MEPRQPGNKKMPNFDQLNDRIILESAATPTIVIKTNLDPKNATENNPYYQEGEVKDPKAVKNYFEE</sequence>
<comment type="caution">
    <text evidence="1">The sequence shown here is derived from an EMBL/GenBank/DDBJ whole genome shotgun (WGS) entry which is preliminary data.</text>
</comment>
<proteinExistence type="predicted"/>
<dbReference type="Proteomes" id="UP000234950">
    <property type="component" value="Unassembled WGS sequence"/>
</dbReference>
<reference evidence="1 2" key="1">
    <citation type="submission" date="2017-11" db="EMBL/GenBank/DDBJ databases">
        <title>Comparitive Functional Genomics of Dry Heat Resistant strains isolated from the Viking Spacecraft.</title>
        <authorList>
            <person name="Seuylemezian A."/>
            <person name="Cooper K."/>
            <person name="Vaishampayan P."/>
        </authorList>
    </citation>
    <scope>NUCLEOTIDE SEQUENCE [LARGE SCALE GENOMIC DNA]</scope>
    <source>
        <strain evidence="1 2">V32-6</strain>
    </source>
</reference>
<organism evidence="1 2">
    <name type="scientific">Neobacillus cucumis</name>
    <dbReference type="NCBI Taxonomy" id="1740721"/>
    <lineage>
        <taxon>Bacteria</taxon>
        <taxon>Bacillati</taxon>
        <taxon>Bacillota</taxon>
        <taxon>Bacilli</taxon>
        <taxon>Bacillales</taxon>
        <taxon>Bacillaceae</taxon>
        <taxon>Neobacillus</taxon>
    </lineage>
</organism>
<gene>
    <name evidence="1" type="ORF">CVD27_10755</name>
</gene>
<evidence type="ECO:0000313" key="1">
    <source>
        <dbReference type="EMBL" id="PLS04730.1"/>
    </source>
</evidence>
<name>A0A2N5HGT3_9BACI</name>
<accession>A0A2N5HGT3</accession>
<dbReference type="EMBL" id="PGVE01000042">
    <property type="protein sequence ID" value="PLS04730.1"/>
    <property type="molecule type" value="Genomic_DNA"/>
</dbReference>
<evidence type="ECO:0000313" key="2">
    <source>
        <dbReference type="Proteomes" id="UP000234950"/>
    </source>
</evidence>
<keyword evidence="2" id="KW-1185">Reference proteome</keyword>
<dbReference type="OrthoDB" id="2469080at2"/>
<dbReference type="RefSeq" id="WP_101647911.1">
    <property type="nucleotide sequence ID" value="NZ_PGVE01000042.1"/>
</dbReference>
<protein>
    <submittedName>
        <fullName evidence="1">Uncharacterized protein</fullName>
    </submittedName>
</protein>